<dbReference type="EMBL" id="NMUH01000566">
    <property type="protein sequence ID" value="MQL81420.1"/>
    <property type="molecule type" value="Genomic_DNA"/>
</dbReference>
<evidence type="ECO:0000313" key="1">
    <source>
        <dbReference type="EMBL" id="MQL81420.1"/>
    </source>
</evidence>
<organism evidence="1 2">
    <name type="scientific">Colocasia esculenta</name>
    <name type="common">Wild taro</name>
    <name type="synonym">Arum esculentum</name>
    <dbReference type="NCBI Taxonomy" id="4460"/>
    <lineage>
        <taxon>Eukaryota</taxon>
        <taxon>Viridiplantae</taxon>
        <taxon>Streptophyta</taxon>
        <taxon>Embryophyta</taxon>
        <taxon>Tracheophyta</taxon>
        <taxon>Spermatophyta</taxon>
        <taxon>Magnoliopsida</taxon>
        <taxon>Liliopsida</taxon>
        <taxon>Araceae</taxon>
        <taxon>Aroideae</taxon>
        <taxon>Colocasieae</taxon>
        <taxon>Colocasia</taxon>
    </lineage>
</organism>
<gene>
    <name evidence="1" type="ORF">Taro_013891</name>
</gene>
<comment type="caution">
    <text evidence="1">The sequence shown here is derived from an EMBL/GenBank/DDBJ whole genome shotgun (WGS) entry which is preliminary data.</text>
</comment>
<keyword evidence="2" id="KW-1185">Reference proteome</keyword>
<accession>A0A843UHQ6</accession>
<name>A0A843UHQ6_COLES</name>
<protein>
    <submittedName>
        <fullName evidence="1">Uncharacterized protein</fullName>
    </submittedName>
</protein>
<sequence>MDSHIEAEPVVMRNQRRLMGQGKSDEKPPYEELILLEGPDEVCRGALLGGQCPDVQRLFGVQSWEDEELCVAAGHLTAEGADAVLRRLLVCAGDGGLAVWLGMAKAAVAMALRLGWTGPGAMVLWASGAQAVWRGDQVRSWMGSYAAREAAVCRAM</sequence>
<dbReference type="AlphaFoldDB" id="A0A843UHQ6"/>
<reference evidence="1" key="1">
    <citation type="submission" date="2017-07" db="EMBL/GenBank/DDBJ databases">
        <title>Taro Niue Genome Assembly and Annotation.</title>
        <authorList>
            <person name="Atibalentja N."/>
            <person name="Keating K."/>
            <person name="Fields C.J."/>
        </authorList>
    </citation>
    <scope>NUCLEOTIDE SEQUENCE</scope>
    <source>
        <strain evidence="1">Niue_2</strain>
        <tissue evidence="1">Leaf</tissue>
    </source>
</reference>
<proteinExistence type="predicted"/>
<evidence type="ECO:0000313" key="2">
    <source>
        <dbReference type="Proteomes" id="UP000652761"/>
    </source>
</evidence>
<dbReference type="Proteomes" id="UP000652761">
    <property type="component" value="Unassembled WGS sequence"/>
</dbReference>